<evidence type="ECO:0000313" key="3">
    <source>
        <dbReference type="EMBL" id="MEX0468420.1"/>
    </source>
</evidence>
<gene>
    <name evidence="3" type="ORF">V6X73_01540</name>
</gene>
<keyword evidence="1" id="KW-0732">Signal</keyword>
<evidence type="ECO:0000259" key="2">
    <source>
        <dbReference type="Pfam" id="PF16036"/>
    </source>
</evidence>
<dbReference type="RefSeq" id="WP_367958077.1">
    <property type="nucleotide sequence ID" value="NZ_JBAKFK010000001.1"/>
</dbReference>
<feature type="chain" id="PRO_5046789877" evidence="1">
    <location>
        <begin position="29"/>
        <end position="198"/>
    </location>
</feature>
<evidence type="ECO:0000256" key="1">
    <source>
        <dbReference type="SAM" id="SignalP"/>
    </source>
</evidence>
<dbReference type="EMBL" id="JBAKFM010000001">
    <property type="protein sequence ID" value="MEX0468420.1"/>
    <property type="molecule type" value="Genomic_DNA"/>
</dbReference>
<sequence>MTRPRPARQWIAPALLALAGLTTGSALAQTVETHGATFAETVRIDDRPLQLSGTGTVRYRLVFTVYAAALHLPPQTPAEAVLAADTPRRLTIEYFHDISAEDIIRAANTKLAEQLTDAEREPLGSSIEQFHDLFRPVSEGDRYRMDYQPEKGTTLYFNGEPLGTVPGGDFAAAYFGIWLDAEAPLSASLRRDLLARVD</sequence>
<organism evidence="3 4">
    <name type="scientific">Spiribacter pallidus</name>
    <dbReference type="NCBI Taxonomy" id="1987936"/>
    <lineage>
        <taxon>Bacteria</taxon>
        <taxon>Pseudomonadati</taxon>
        <taxon>Pseudomonadota</taxon>
        <taxon>Gammaproteobacteria</taxon>
        <taxon>Chromatiales</taxon>
        <taxon>Ectothiorhodospiraceae</taxon>
        <taxon>Spiribacter</taxon>
    </lineage>
</organism>
<evidence type="ECO:0000313" key="4">
    <source>
        <dbReference type="Proteomes" id="UP001556709"/>
    </source>
</evidence>
<dbReference type="Proteomes" id="UP001556709">
    <property type="component" value="Unassembled WGS sequence"/>
</dbReference>
<dbReference type="Gene3D" id="3.50.70.10">
    <property type="match status" value="1"/>
</dbReference>
<dbReference type="Pfam" id="PF16036">
    <property type="entry name" value="Chalcone_3"/>
    <property type="match status" value="1"/>
</dbReference>
<keyword evidence="3" id="KW-0413">Isomerase</keyword>
<reference evidence="3 4" key="1">
    <citation type="submission" date="2024-02" db="EMBL/GenBank/DDBJ databases">
        <title>New especies of Spiribacter isolated from saline water.</title>
        <authorList>
            <person name="Leon M.J."/>
            <person name="De La Haba R."/>
            <person name="Sanchez-Porro C."/>
            <person name="Ventosa A."/>
        </authorList>
    </citation>
    <scope>NUCLEOTIDE SEQUENCE [LARGE SCALE GENOMIC DNA]</scope>
    <source>
        <strain evidence="4">ag22IC6-390</strain>
    </source>
</reference>
<comment type="caution">
    <text evidence="3">The sequence shown here is derived from an EMBL/GenBank/DDBJ whole genome shotgun (WGS) entry which is preliminary data.</text>
</comment>
<name>A0ABV3T9V5_9GAMM</name>
<keyword evidence="4" id="KW-1185">Reference proteome</keyword>
<dbReference type="InterPro" id="IPR016087">
    <property type="entry name" value="Chalcone_isomerase"/>
</dbReference>
<proteinExistence type="predicted"/>
<feature type="domain" description="Chalcone isomerase" evidence="2">
    <location>
        <begin position="31"/>
        <end position="194"/>
    </location>
</feature>
<dbReference type="InterPro" id="IPR016088">
    <property type="entry name" value="Chalcone_isomerase_3-sand"/>
</dbReference>
<dbReference type="GO" id="GO:0016853">
    <property type="term" value="F:isomerase activity"/>
    <property type="evidence" value="ECO:0007669"/>
    <property type="project" value="UniProtKB-KW"/>
</dbReference>
<accession>A0ABV3T9V5</accession>
<feature type="signal peptide" evidence="1">
    <location>
        <begin position="1"/>
        <end position="28"/>
    </location>
</feature>
<protein>
    <submittedName>
        <fullName evidence="3">Chalcone isomerase family protein</fullName>
    </submittedName>
</protein>